<feature type="transmembrane region" description="Helical" evidence="2">
    <location>
        <begin position="149"/>
        <end position="168"/>
    </location>
</feature>
<feature type="region of interest" description="Disordered" evidence="1">
    <location>
        <begin position="658"/>
        <end position="680"/>
    </location>
</feature>
<dbReference type="OrthoDB" id="264015at2759"/>
<dbReference type="InterPro" id="IPR005330">
    <property type="entry name" value="MHYT_dom"/>
</dbReference>
<dbReference type="PROSITE" id="PS50924">
    <property type="entry name" value="MHYT"/>
    <property type="match status" value="1"/>
</dbReference>
<reference evidence="4" key="1">
    <citation type="journal article" date="2020" name="Microb. Genom.">
        <title>Genetic diversity of clinical and environmental Mucorales isolates obtained from an investigation of mucormycosis cases among solid organ transplant recipients.</title>
        <authorList>
            <person name="Nguyen M.H."/>
            <person name="Kaul D."/>
            <person name="Muto C."/>
            <person name="Cheng S.J."/>
            <person name="Richter R.A."/>
            <person name="Bruno V.M."/>
            <person name="Liu G."/>
            <person name="Beyhan S."/>
            <person name="Sundermann A.J."/>
            <person name="Mounaud S."/>
            <person name="Pasculle A.W."/>
            <person name="Nierman W.C."/>
            <person name="Driscoll E."/>
            <person name="Cumbie R."/>
            <person name="Clancy C.J."/>
            <person name="Dupont C.L."/>
        </authorList>
    </citation>
    <scope>NUCLEOTIDE SEQUENCE</scope>
    <source>
        <strain evidence="4">GL11</strain>
    </source>
</reference>
<dbReference type="PANTHER" id="PTHR35152:SF1">
    <property type="entry name" value="DOMAIN SIGNALLING PROTEIN, PUTATIVE (AFU_ORTHOLOGUE AFUA_5G11310)-RELATED"/>
    <property type="match status" value="1"/>
</dbReference>
<name>A0A9P6XKI4_RHIOR</name>
<evidence type="ECO:0000256" key="2">
    <source>
        <dbReference type="SAM" id="Phobius"/>
    </source>
</evidence>
<feature type="transmembrane region" description="Helical" evidence="2">
    <location>
        <begin position="118"/>
        <end position="137"/>
    </location>
</feature>
<organism evidence="4 5">
    <name type="scientific">Rhizopus oryzae</name>
    <name type="common">Mucormycosis agent</name>
    <name type="synonym">Rhizopus arrhizus var. delemar</name>
    <dbReference type="NCBI Taxonomy" id="64495"/>
    <lineage>
        <taxon>Eukaryota</taxon>
        <taxon>Fungi</taxon>
        <taxon>Fungi incertae sedis</taxon>
        <taxon>Mucoromycota</taxon>
        <taxon>Mucoromycotina</taxon>
        <taxon>Mucoromycetes</taxon>
        <taxon>Mucorales</taxon>
        <taxon>Mucorineae</taxon>
        <taxon>Rhizopodaceae</taxon>
        <taxon>Rhizopus</taxon>
    </lineage>
</organism>
<dbReference type="Pfam" id="PF03707">
    <property type="entry name" value="MHYT"/>
    <property type="match status" value="2"/>
</dbReference>
<keyword evidence="2" id="KW-0812">Transmembrane</keyword>
<dbReference type="AlphaFoldDB" id="A0A9P6XKI4"/>
<dbReference type="PANTHER" id="PTHR35152">
    <property type="entry name" value="DOMAIN SIGNALLING PROTEIN, PUTATIVE (AFU_ORTHOLOGUE AFUA_5G11310)-RELATED"/>
    <property type="match status" value="1"/>
</dbReference>
<gene>
    <name evidence="4" type="ORF">G6F64_000157</name>
</gene>
<evidence type="ECO:0000259" key="3">
    <source>
        <dbReference type="PROSITE" id="PS50924"/>
    </source>
</evidence>
<proteinExistence type="predicted"/>
<evidence type="ECO:0000313" key="4">
    <source>
        <dbReference type="EMBL" id="KAG1316062.1"/>
    </source>
</evidence>
<keyword evidence="5" id="KW-1185">Reference proteome</keyword>
<keyword evidence="2" id="KW-0472">Membrane</keyword>
<evidence type="ECO:0000313" key="5">
    <source>
        <dbReference type="Proteomes" id="UP000716291"/>
    </source>
</evidence>
<comment type="caution">
    <text evidence="4">The sequence shown here is derived from an EMBL/GenBank/DDBJ whole genome shotgun (WGS) entry which is preliminary data.</text>
</comment>
<dbReference type="EMBL" id="JAANQT010000009">
    <property type="protein sequence ID" value="KAG1316062.1"/>
    <property type="molecule type" value="Genomic_DNA"/>
</dbReference>
<keyword evidence="2" id="KW-1133">Transmembrane helix</keyword>
<sequence>METVQNYNGGIVFVSYLISVIGAQTTLELLTKRTHIHGLYNWFLLTAAAFVMGAVTIWSMHFIGNNSLDLRINDQSFQLSYRVGYTFASLVVVIVCMFISFTFVGITEEVYLSRIIPSGIFTGLGIVCMHYVGQYAIECFIIVYKTGYIIGATVIACVAVTAALYIFFKLRGNWMNSWYRRLGCSMLMALAVCGKLENALHCFSWHHFLFTYNDKHTSKADAQHGNVDNVITNFKNNRKNDAKRLVLDCFMIDQNERILVKVDGTLPMKEIFHDLDSSELTARFSLKHTLFNRLFKLSIHKITQPVFVSDQCSDASETLFDIIEQQFIRAVNDLQKELCFTHHSDLGILSDIMITTQKSKKIQLKPIHVYSNTVDETPLSKLRNWITTRKGNDRQMMLPNHLSIDDSPGEDVHLFLVRQLTSDKDVTRLMSQGYRFAEPTFISKIMAAKLRIPVDMMHQCFLDMYQLTRHVHLPEKRLCAGTFILIQDDEDLCLLVDKVRRYTFPFVELDGMLDTTDIEMINTVLQGCTLQDMLTLQKDMLPNQRLRVALHQAADKLIGTLPSLFQTTILQPTFIDLPAFALTSCPCQLILFTALSSHPIPDIKYIPLSIYKSLCGHLTDQAVSRYRSEHRSVRPYSMQQQIYRQAFDASLEEEASIQEDRVSSTDDVFSLPPPPRTKRKRMSTTVLSSSSCIQSVTILPTKDRFWWIDTIVENIIHNSI</sequence>
<evidence type="ECO:0000256" key="1">
    <source>
        <dbReference type="SAM" id="MobiDB-lite"/>
    </source>
</evidence>
<protein>
    <recommendedName>
        <fullName evidence="3">MHYT domain-containing protein</fullName>
    </recommendedName>
</protein>
<feature type="transmembrane region" description="Helical" evidence="2">
    <location>
        <begin position="6"/>
        <end position="27"/>
    </location>
</feature>
<accession>A0A9P6XKI4</accession>
<feature type="transmembrane region" description="Helical" evidence="2">
    <location>
        <begin position="83"/>
        <end position="106"/>
    </location>
</feature>
<feature type="domain" description="MHYT" evidence="3">
    <location>
        <begin position="7"/>
        <end position="206"/>
    </location>
</feature>
<feature type="transmembrane region" description="Helical" evidence="2">
    <location>
        <begin position="39"/>
        <end position="63"/>
    </location>
</feature>
<dbReference type="Proteomes" id="UP000716291">
    <property type="component" value="Unassembled WGS sequence"/>
</dbReference>